<name>A0A0M2HLW9_9MICO</name>
<dbReference type="AlphaFoldDB" id="A0A0M2HLW9"/>
<dbReference type="OrthoDB" id="5061260at2"/>
<feature type="region of interest" description="Disordered" evidence="1">
    <location>
        <begin position="27"/>
        <end position="58"/>
    </location>
</feature>
<evidence type="ECO:0000256" key="1">
    <source>
        <dbReference type="SAM" id="MobiDB-lite"/>
    </source>
</evidence>
<gene>
    <name evidence="3" type="ORF">RS81_00229</name>
</gene>
<evidence type="ECO:0000313" key="4">
    <source>
        <dbReference type="Proteomes" id="UP000033956"/>
    </source>
</evidence>
<feature type="signal peptide" evidence="2">
    <location>
        <begin position="1"/>
        <end position="25"/>
    </location>
</feature>
<protein>
    <submittedName>
        <fullName evidence="3">Uncharacterized protein</fullName>
    </submittedName>
</protein>
<dbReference type="PATRIC" id="fig|92835.4.peg.238"/>
<evidence type="ECO:0000313" key="3">
    <source>
        <dbReference type="EMBL" id="KJL45407.1"/>
    </source>
</evidence>
<dbReference type="RefSeq" id="WP_045274239.1">
    <property type="nucleotide sequence ID" value="NZ_BAAAUP010000003.1"/>
</dbReference>
<accession>A0A0M2HLW9</accession>
<keyword evidence="2" id="KW-0732">Signal</keyword>
<sequence>MRRWSTRTVALTAALVIALTASGCATTRTPDDSPGALPAGVPTPTETIEHGTASGGPPPFTIRYDDTELVLPATSWCYGNSCADGYDMHPPSVGSPDEVFVFVPVAGFETLSASQRSSGDWCAARTVEAEVTDLGDGWWSVHPQGAAGTWTLDFFAGGDGGGDMAASVAWDTPADQPLPEPEASVVVIADHDGEPDSYGVELRVWNLAETPVDAVAEITVTAADGESLTFEATRDTDCAGEGALYFDGPASAGLEAAALGDFPFTYDVTLTIDGAEHTASGVYPDDAPPQDLAVPLEFSPALD</sequence>
<keyword evidence="4" id="KW-1185">Reference proteome</keyword>
<proteinExistence type="predicted"/>
<dbReference type="PROSITE" id="PS51257">
    <property type="entry name" value="PROKAR_LIPOPROTEIN"/>
    <property type="match status" value="1"/>
</dbReference>
<comment type="caution">
    <text evidence="3">The sequence shown here is derived from an EMBL/GenBank/DDBJ whole genome shotgun (WGS) entry which is preliminary data.</text>
</comment>
<organism evidence="3 4">
    <name type="scientific">Microbacterium terrae</name>
    <dbReference type="NCBI Taxonomy" id="69369"/>
    <lineage>
        <taxon>Bacteria</taxon>
        <taxon>Bacillati</taxon>
        <taxon>Actinomycetota</taxon>
        <taxon>Actinomycetes</taxon>
        <taxon>Micrococcales</taxon>
        <taxon>Microbacteriaceae</taxon>
        <taxon>Microbacterium</taxon>
    </lineage>
</organism>
<dbReference type="Proteomes" id="UP000033956">
    <property type="component" value="Unassembled WGS sequence"/>
</dbReference>
<dbReference type="EMBL" id="JYIZ01000023">
    <property type="protein sequence ID" value="KJL45407.1"/>
    <property type="molecule type" value="Genomic_DNA"/>
</dbReference>
<evidence type="ECO:0000256" key="2">
    <source>
        <dbReference type="SAM" id="SignalP"/>
    </source>
</evidence>
<reference evidence="3 4" key="1">
    <citation type="submission" date="2015-02" db="EMBL/GenBank/DDBJ databases">
        <title>Draft genome sequences of ten Microbacterium spp. with emphasis on heavy metal contaminated environments.</title>
        <authorList>
            <person name="Corretto E."/>
        </authorList>
    </citation>
    <scope>NUCLEOTIDE SEQUENCE [LARGE SCALE GENOMIC DNA]</scope>
    <source>
        <strain evidence="3 4">DSM 12510</strain>
    </source>
</reference>
<feature type="chain" id="PRO_5039431776" evidence="2">
    <location>
        <begin position="26"/>
        <end position="303"/>
    </location>
</feature>